<organism evidence="2 3">
    <name type="scientific">Psychrobacter saeujeotis</name>
    <dbReference type="NCBI Taxonomy" id="3143436"/>
    <lineage>
        <taxon>Bacteria</taxon>
        <taxon>Pseudomonadati</taxon>
        <taxon>Pseudomonadota</taxon>
        <taxon>Gammaproteobacteria</taxon>
        <taxon>Moraxellales</taxon>
        <taxon>Moraxellaceae</taxon>
        <taxon>Psychrobacter</taxon>
    </lineage>
</organism>
<protein>
    <recommendedName>
        <fullName evidence="4">Outer membrane lipoprotein-sorting protein</fullName>
    </recommendedName>
</protein>
<reference evidence="2 3" key="1">
    <citation type="submission" date="2024-05" db="EMBL/GenBank/DDBJ databases">
        <authorList>
            <person name="Kim H.-Y."/>
            <person name="Kim E."/>
            <person name="Cai Y."/>
            <person name="Yang S.-M."/>
            <person name="Lee W."/>
        </authorList>
    </citation>
    <scope>NUCLEOTIDE SEQUENCE [LARGE SCALE GENOMIC DNA]</scope>
    <source>
        <strain evidence="2 3">FBL11</strain>
    </source>
</reference>
<feature type="signal peptide" evidence="1">
    <location>
        <begin position="1"/>
        <end position="19"/>
    </location>
</feature>
<evidence type="ECO:0000313" key="3">
    <source>
        <dbReference type="Proteomes" id="UP001461960"/>
    </source>
</evidence>
<evidence type="ECO:0000256" key="1">
    <source>
        <dbReference type="SAM" id="SignalP"/>
    </source>
</evidence>
<comment type="caution">
    <text evidence="2">The sequence shown here is derived from an EMBL/GenBank/DDBJ whole genome shotgun (WGS) entry which is preliminary data.</text>
</comment>
<dbReference type="EMBL" id="JBDGHN010000008">
    <property type="protein sequence ID" value="MEN2752535.1"/>
    <property type="molecule type" value="Genomic_DNA"/>
</dbReference>
<feature type="chain" id="PRO_5047339354" description="Outer membrane lipoprotein-sorting protein" evidence="1">
    <location>
        <begin position="20"/>
        <end position="223"/>
    </location>
</feature>
<name>A0ABU9XAT6_9GAMM</name>
<keyword evidence="1" id="KW-0732">Signal</keyword>
<dbReference type="RefSeq" id="WP_299221263.1">
    <property type="nucleotide sequence ID" value="NZ_JBDGHN010000008.1"/>
</dbReference>
<evidence type="ECO:0008006" key="4">
    <source>
        <dbReference type="Google" id="ProtNLM"/>
    </source>
</evidence>
<keyword evidence="3" id="KW-1185">Reference proteome</keyword>
<accession>A0ABU9XAT6</accession>
<gene>
    <name evidence="2" type="ORF">AAIR29_12935</name>
</gene>
<dbReference type="Proteomes" id="UP001461960">
    <property type="component" value="Unassembled WGS sequence"/>
</dbReference>
<evidence type="ECO:0000313" key="2">
    <source>
        <dbReference type="EMBL" id="MEN2752535.1"/>
    </source>
</evidence>
<proteinExistence type="predicted"/>
<sequence>MKTLQLSSIILLAALSALTGYQKTDKALETSLETQSPSVMKKLFNIDVDKAFYITFPDHKNQIQLTEFTKLSTSKNEKPYVKGVLSNNEHYAAWLDYTNITALNISNDKNIFKFVAPYTLTNTNPDTDKKSSLDSPDLPSSALYLGAFELDYHTNNINQYGQQLLGKYSTLTAIDYDGQKTVDVTIRQYPTHADQDKEINSSAHRLTFDVDEELSLVDDAIVE</sequence>